<comment type="caution">
    <text evidence="1">The sequence shown here is derived from an EMBL/GenBank/DDBJ whole genome shotgun (WGS) entry which is preliminary data.</text>
</comment>
<gene>
    <name evidence="1" type="ORF">HD593_005684</name>
</gene>
<accession>A0A7X0U0Y9</accession>
<dbReference type="Proteomes" id="UP000565579">
    <property type="component" value="Unassembled WGS sequence"/>
</dbReference>
<proteinExistence type="predicted"/>
<keyword evidence="2" id="KW-1185">Reference proteome</keyword>
<reference evidence="1 2" key="1">
    <citation type="submission" date="2020-08" db="EMBL/GenBank/DDBJ databases">
        <title>Sequencing the genomes of 1000 actinobacteria strains.</title>
        <authorList>
            <person name="Klenk H.-P."/>
        </authorList>
    </citation>
    <scope>NUCLEOTIDE SEQUENCE [LARGE SCALE GENOMIC DNA]</scope>
    <source>
        <strain evidence="1 2">DSM 43768</strain>
    </source>
</reference>
<evidence type="ECO:0000313" key="1">
    <source>
        <dbReference type="EMBL" id="MBB6550889.1"/>
    </source>
</evidence>
<name>A0A7X0U0Y9_9ACTN</name>
<protein>
    <submittedName>
        <fullName evidence="1">Uncharacterized protein</fullName>
    </submittedName>
</protein>
<dbReference type="EMBL" id="JACHMI010000001">
    <property type="protein sequence ID" value="MBB6550889.1"/>
    <property type="molecule type" value="Genomic_DNA"/>
</dbReference>
<dbReference type="AlphaFoldDB" id="A0A7X0U0Y9"/>
<sequence>MDEAERQLLAELAARTAGLVTNLQRERDRLRAAGENTAWLDRMLHETKPLAAATHDLVIFGAIRAVIERHGGGPYPAEDLAALAGVSVEDAQRVLEQMVRHGLATPPGGKPPGAPPS</sequence>
<organism evidence="1 2">
    <name type="scientific">Nonomuraea rubra</name>
    <dbReference type="NCBI Taxonomy" id="46180"/>
    <lineage>
        <taxon>Bacteria</taxon>
        <taxon>Bacillati</taxon>
        <taxon>Actinomycetota</taxon>
        <taxon>Actinomycetes</taxon>
        <taxon>Streptosporangiales</taxon>
        <taxon>Streptosporangiaceae</taxon>
        <taxon>Nonomuraea</taxon>
    </lineage>
</organism>
<evidence type="ECO:0000313" key="2">
    <source>
        <dbReference type="Proteomes" id="UP000565579"/>
    </source>
</evidence>
<dbReference type="RefSeq" id="WP_221525004.1">
    <property type="nucleotide sequence ID" value="NZ_JACHMI010000001.1"/>
</dbReference>